<sequence>MTHQQEDQAPLNNNAYGTYDSENDDYDNHNDHNDMDMSSSTVSFGEPNQNEIALQIAALLAIHLAMDSDIQDDGDDDYDFVDDYEDLLMPNVVESFDEPDLDEVAWQTALLFLSSDHGQPR</sequence>
<dbReference type="AlphaFoldDB" id="A0A9P6QUJ4"/>
<dbReference type="EMBL" id="JAAAIN010002446">
    <property type="protein sequence ID" value="KAG0293070.1"/>
    <property type="molecule type" value="Genomic_DNA"/>
</dbReference>
<name>A0A9P6QUJ4_9FUNG</name>
<feature type="compositionally biased region" description="Basic and acidic residues" evidence="1">
    <location>
        <begin position="26"/>
        <end position="35"/>
    </location>
</feature>
<evidence type="ECO:0000256" key="1">
    <source>
        <dbReference type="SAM" id="MobiDB-lite"/>
    </source>
</evidence>
<dbReference type="OrthoDB" id="2447395at2759"/>
<proteinExistence type="predicted"/>
<evidence type="ECO:0000313" key="2">
    <source>
        <dbReference type="EMBL" id="KAG0293070.1"/>
    </source>
</evidence>
<evidence type="ECO:0000313" key="3">
    <source>
        <dbReference type="Proteomes" id="UP000823405"/>
    </source>
</evidence>
<comment type="caution">
    <text evidence="2">The sequence shown here is derived from an EMBL/GenBank/DDBJ whole genome shotgun (WGS) entry which is preliminary data.</text>
</comment>
<keyword evidence="3" id="KW-1185">Reference proteome</keyword>
<gene>
    <name evidence="2" type="ORF">BGZ97_005423</name>
</gene>
<accession>A0A9P6QUJ4</accession>
<feature type="region of interest" description="Disordered" evidence="1">
    <location>
        <begin position="1"/>
        <end position="44"/>
    </location>
</feature>
<dbReference type="Proteomes" id="UP000823405">
    <property type="component" value="Unassembled WGS sequence"/>
</dbReference>
<organism evidence="2 3">
    <name type="scientific">Linnemannia gamsii</name>
    <dbReference type="NCBI Taxonomy" id="64522"/>
    <lineage>
        <taxon>Eukaryota</taxon>
        <taxon>Fungi</taxon>
        <taxon>Fungi incertae sedis</taxon>
        <taxon>Mucoromycota</taxon>
        <taxon>Mortierellomycotina</taxon>
        <taxon>Mortierellomycetes</taxon>
        <taxon>Mortierellales</taxon>
        <taxon>Mortierellaceae</taxon>
        <taxon>Linnemannia</taxon>
    </lineage>
</organism>
<protein>
    <submittedName>
        <fullName evidence="2">Uncharacterized protein</fullName>
    </submittedName>
</protein>
<reference evidence="2" key="1">
    <citation type="journal article" date="2020" name="Fungal Divers.">
        <title>Resolving the Mortierellaceae phylogeny through synthesis of multi-gene phylogenetics and phylogenomics.</title>
        <authorList>
            <person name="Vandepol N."/>
            <person name="Liber J."/>
            <person name="Desiro A."/>
            <person name="Na H."/>
            <person name="Kennedy M."/>
            <person name="Barry K."/>
            <person name="Grigoriev I.V."/>
            <person name="Miller A.N."/>
            <person name="O'Donnell K."/>
            <person name="Stajich J.E."/>
            <person name="Bonito G."/>
        </authorList>
    </citation>
    <scope>NUCLEOTIDE SEQUENCE</scope>
    <source>
        <strain evidence="2">NVP60</strain>
    </source>
</reference>